<evidence type="ECO:0000313" key="2">
    <source>
        <dbReference type="Proteomes" id="UP001500975"/>
    </source>
</evidence>
<gene>
    <name evidence="1" type="ORF">GCM10023165_52920</name>
</gene>
<organism evidence="1 2">
    <name type="scientific">Variovorax defluvii</name>
    <dbReference type="NCBI Taxonomy" id="913761"/>
    <lineage>
        <taxon>Bacteria</taxon>
        <taxon>Pseudomonadati</taxon>
        <taxon>Pseudomonadota</taxon>
        <taxon>Betaproteobacteria</taxon>
        <taxon>Burkholderiales</taxon>
        <taxon>Comamonadaceae</taxon>
        <taxon>Variovorax</taxon>
    </lineage>
</organism>
<reference evidence="2" key="1">
    <citation type="journal article" date="2019" name="Int. J. Syst. Evol. Microbiol.">
        <title>The Global Catalogue of Microorganisms (GCM) 10K type strain sequencing project: providing services to taxonomists for standard genome sequencing and annotation.</title>
        <authorList>
            <consortium name="The Broad Institute Genomics Platform"/>
            <consortium name="The Broad Institute Genome Sequencing Center for Infectious Disease"/>
            <person name="Wu L."/>
            <person name="Ma J."/>
        </authorList>
    </citation>
    <scope>NUCLEOTIDE SEQUENCE [LARGE SCALE GENOMIC DNA]</scope>
    <source>
        <strain evidence="2">JCM 17804</strain>
    </source>
</reference>
<sequence>MYDIATTGCSGIAAPRRAAGAISPAIGRLIDTHDSDVLALLHKDKVWGAISVSAMATAETDAPGCRHSARIRALNSAL</sequence>
<protein>
    <submittedName>
        <fullName evidence="1">Uncharacterized protein</fullName>
    </submittedName>
</protein>
<accession>A0ABP8IGX4</accession>
<name>A0ABP8IGX4_9BURK</name>
<keyword evidence="2" id="KW-1185">Reference proteome</keyword>
<evidence type="ECO:0000313" key="1">
    <source>
        <dbReference type="EMBL" id="GAA4358213.1"/>
    </source>
</evidence>
<dbReference type="EMBL" id="BAABGJ010000081">
    <property type="protein sequence ID" value="GAA4358213.1"/>
    <property type="molecule type" value="Genomic_DNA"/>
</dbReference>
<dbReference type="Proteomes" id="UP001500975">
    <property type="component" value="Unassembled WGS sequence"/>
</dbReference>
<comment type="caution">
    <text evidence="1">The sequence shown here is derived from an EMBL/GenBank/DDBJ whole genome shotgun (WGS) entry which is preliminary data.</text>
</comment>
<proteinExistence type="predicted"/>